<organism evidence="2 3">
    <name type="scientific">Rhamnusium bicolor</name>
    <dbReference type="NCBI Taxonomy" id="1586634"/>
    <lineage>
        <taxon>Eukaryota</taxon>
        <taxon>Metazoa</taxon>
        <taxon>Ecdysozoa</taxon>
        <taxon>Arthropoda</taxon>
        <taxon>Hexapoda</taxon>
        <taxon>Insecta</taxon>
        <taxon>Pterygota</taxon>
        <taxon>Neoptera</taxon>
        <taxon>Endopterygota</taxon>
        <taxon>Coleoptera</taxon>
        <taxon>Polyphaga</taxon>
        <taxon>Cucujiformia</taxon>
        <taxon>Chrysomeloidea</taxon>
        <taxon>Cerambycidae</taxon>
        <taxon>Lepturinae</taxon>
        <taxon>Rhagiini</taxon>
        <taxon>Rhamnusium</taxon>
    </lineage>
</organism>
<dbReference type="GO" id="GO:0005737">
    <property type="term" value="C:cytoplasm"/>
    <property type="evidence" value="ECO:0007669"/>
    <property type="project" value="UniProtKB-ARBA"/>
</dbReference>
<dbReference type="PANTHER" id="PTHR22948:SF29">
    <property type="entry name" value="FI02030P-RELATED"/>
    <property type="match status" value="1"/>
</dbReference>
<dbReference type="InterPro" id="IPR041966">
    <property type="entry name" value="LOTUS-like"/>
</dbReference>
<dbReference type="Gene3D" id="3.30.420.610">
    <property type="entry name" value="LOTUS domain-like"/>
    <property type="match status" value="1"/>
</dbReference>
<dbReference type="Proteomes" id="UP001162156">
    <property type="component" value="Unassembled WGS sequence"/>
</dbReference>
<sequence>MSEINLERDSGNSSPTSEMAVNVIKPTKDTEFVRTGDDVVDLKNFVEMHKIGPLEIDSKFVKTKQNRLFTCKIKVDKLIFSSYPKEFKDALSAEKFCAELALTELISKHGRRKSLLLSSDKDILGRIPPMLEKHHHGIWMWQLALDYADKYNEELPVDWLKIIDSSPCIQIEKCLDSCVLRHCKPGDVLQKGQKRNIPMALMDVSIPTNTVQFGADGKLFAEVTCVMSANEIWCRQYSTEESDIYSEMIGRMETFYNLNESTLKIETITEAGYYIAKYDNTWYRIRAVAVYDTEVHCFFIDYGDEMAIPKSNIYHLKREFALSQAQAFVCHLVGLEELYEASANSEILQGILYKQVILEMAVDNIVDENATNTSIPVFMYEFTTGNSINQELIPLLTIESASPIIQKEKITEVYPTYVESNGDVYVHLHSYGYDNLLNLLQNLESQILTNPPTNLISPVTKQNSEGKIYFAKYKVDGHWYRIQIIDWSPNEDLAQIYFVDYGNTDVINVTEDILYPLDKLSDVLSQYPFQAVKVRMTLDKIPDNFVALAGKAMPDGQSVLLKVVDYDDENVPWVEFFRSSEGGLFCINKSIAMEAEMKCAIGGTLQRPTLPKKGEYFEVHVPFAVNPYNFFVQPLESRTKLHRMMEQLQERYKDVLYSPLIVDQIEPGNIYASKHEDGYWYRTSVIKISKPKQSKWTMEDCEDFKALVEKKHFYSILLDIEKDELYESDIVLKLILIDTSADEDVYVGKELIKKDIAVEA</sequence>
<gene>
    <name evidence="2" type="ORF">NQ314_007059</name>
</gene>
<dbReference type="EMBL" id="JANEYF010001909">
    <property type="protein sequence ID" value="KAJ8954659.1"/>
    <property type="molecule type" value="Genomic_DNA"/>
</dbReference>
<dbReference type="PROSITE" id="PS50304">
    <property type="entry name" value="TUDOR"/>
    <property type="match status" value="2"/>
</dbReference>
<dbReference type="SUPFAM" id="SSF63748">
    <property type="entry name" value="Tudor/PWWP/MBT"/>
    <property type="match status" value="3"/>
</dbReference>
<dbReference type="Gene3D" id="2.40.50.90">
    <property type="match status" value="2"/>
</dbReference>
<evidence type="ECO:0000259" key="1">
    <source>
        <dbReference type="PROSITE" id="PS50304"/>
    </source>
</evidence>
<reference evidence="2" key="1">
    <citation type="journal article" date="2023" name="Insect Mol. Biol.">
        <title>Genome sequencing provides insights into the evolution of gene families encoding plant cell wall-degrading enzymes in longhorned beetles.</title>
        <authorList>
            <person name="Shin N.R."/>
            <person name="Okamura Y."/>
            <person name="Kirsch R."/>
            <person name="Pauchet Y."/>
        </authorList>
    </citation>
    <scope>NUCLEOTIDE SEQUENCE</scope>
    <source>
        <strain evidence="2">RBIC_L_NR</strain>
    </source>
</reference>
<dbReference type="InterPro" id="IPR035437">
    <property type="entry name" value="SNase_OB-fold_sf"/>
</dbReference>
<dbReference type="AlphaFoldDB" id="A0AAV8YT37"/>
<dbReference type="CDD" id="cd20379">
    <property type="entry name" value="Tudor_dTUD-like"/>
    <property type="match status" value="1"/>
</dbReference>
<feature type="domain" description="Tudor" evidence="1">
    <location>
        <begin position="462"/>
        <end position="522"/>
    </location>
</feature>
<feature type="domain" description="Tudor" evidence="1">
    <location>
        <begin position="265"/>
        <end position="323"/>
    </location>
</feature>
<evidence type="ECO:0000313" key="3">
    <source>
        <dbReference type="Proteomes" id="UP001162156"/>
    </source>
</evidence>
<accession>A0AAV8YT37</accession>
<dbReference type="PANTHER" id="PTHR22948">
    <property type="entry name" value="TUDOR DOMAIN CONTAINING PROTEIN"/>
    <property type="match status" value="1"/>
</dbReference>
<dbReference type="SMART" id="SM00333">
    <property type="entry name" value="TUDOR"/>
    <property type="match status" value="3"/>
</dbReference>
<dbReference type="InterPro" id="IPR050621">
    <property type="entry name" value="Tudor_domain_containing"/>
</dbReference>
<dbReference type="Pfam" id="PF00567">
    <property type="entry name" value="TUDOR"/>
    <property type="match status" value="3"/>
</dbReference>
<keyword evidence="3" id="KW-1185">Reference proteome</keyword>
<dbReference type="InterPro" id="IPR002999">
    <property type="entry name" value="Tudor"/>
</dbReference>
<evidence type="ECO:0000313" key="2">
    <source>
        <dbReference type="EMBL" id="KAJ8954659.1"/>
    </source>
</evidence>
<comment type="caution">
    <text evidence="2">The sequence shown here is derived from an EMBL/GenBank/DDBJ whole genome shotgun (WGS) entry which is preliminary data.</text>
</comment>
<name>A0AAV8YT37_9CUCU</name>
<dbReference type="Gene3D" id="2.30.30.140">
    <property type="match status" value="2"/>
</dbReference>
<proteinExistence type="predicted"/>
<protein>
    <recommendedName>
        <fullName evidence="1">Tudor domain-containing protein</fullName>
    </recommendedName>
</protein>